<dbReference type="InParanoid" id="I7LWF5"/>
<gene>
    <name evidence="1" type="ORF">TTHERM_00933090</name>
</gene>
<reference evidence="2" key="1">
    <citation type="journal article" date="2006" name="PLoS Biol.">
        <title>Macronuclear genome sequence of the ciliate Tetrahymena thermophila, a model eukaryote.</title>
        <authorList>
            <person name="Eisen J.A."/>
            <person name="Coyne R.S."/>
            <person name="Wu M."/>
            <person name="Wu D."/>
            <person name="Thiagarajan M."/>
            <person name="Wortman J.R."/>
            <person name="Badger J.H."/>
            <person name="Ren Q."/>
            <person name="Amedeo P."/>
            <person name="Jones K.M."/>
            <person name="Tallon L.J."/>
            <person name="Delcher A.L."/>
            <person name="Salzberg S.L."/>
            <person name="Silva J.C."/>
            <person name="Haas B.J."/>
            <person name="Majoros W.H."/>
            <person name="Farzad M."/>
            <person name="Carlton J.M."/>
            <person name="Smith R.K. Jr."/>
            <person name="Garg J."/>
            <person name="Pearlman R.E."/>
            <person name="Karrer K.M."/>
            <person name="Sun L."/>
            <person name="Manning G."/>
            <person name="Elde N.C."/>
            <person name="Turkewitz A.P."/>
            <person name="Asai D.J."/>
            <person name="Wilkes D.E."/>
            <person name="Wang Y."/>
            <person name="Cai H."/>
            <person name="Collins K."/>
            <person name="Stewart B.A."/>
            <person name="Lee S.R."/>
            <person name="Wilamowska K."/>
            <person name="Weinberg Z."/>
            <person name="Ruzzo W.L."/>
            <person name="Wloga D."/>
            <person name="Gaertig J."/>
            <person name="Frankel J."/>
            <person name="Tsao C.-C."/>
            <person name="Gorovsky M.A."/>
            <person name="Keeling P.J."/>
            <person name="Waller R.F."/>
            <person name="Patron N.J."/>
            <person name="Cherry J.M."/>
            <person name="Stover N.A."/>
            <person name="Krieger C.J."/>
            <person name="del Toro C."/>
            <person name="Ryder H.F."/>
            <person name="Williamson S.C."/>
            <person name="Barbeau R.A."/>
            <person name="Hamilton E.P."/>
            <person name="Orias E."/>
        </authorList>
    </citation>
    <scope>NUCLEOTIDE SEQUENCE [LARGE SCALE GENOMIC DNA]</scope>
    <source>
        <strain evidence="2">SB210</strain>
    </source>
</reference>
<proteinExistence type="predicted"/>
<organism evidence="1 2">
    <name type="scientific">Tetrahymena thermophila (strain SB210)</name>
    <dbReference type="NCBI Taxonomy" id="312017"/>
    <lineage>
        <taxon>Eukaryota</taxon>
        <taxon>Sar</taxon>
        <taxon>Alveolata</taxon>
        <taxon>Ciliophora</taxon>
        <taxon>Intramacronucleata</taxon>
        <taxon>Oligohymenophorea</taxon>
        <taxon>Hymenostomatida</taxon>
        <taxon>Tetrahymenina</taxon>
        <taxon>Tetrahymenidae</taxon>
        <taxon>Tetrahymena</taxon>
    </lineage>
</organism>
<keyword evidence="2" id="KW-1185">Reference proteome</keyword>
<sequence>MSSETSAQFFNLKDSINQMLQQQLKLLQRSILICEQLTGKDLKELSFLEDLIDSCQYAQEINSDCAKIIQNLHSLLKNTFSNQKSNQNLISQPNKNLSQQNSGNLNSSYNNQIEISDQSLIIIKQEDIAQTQIPLFATKQLVKNVFGCYRYPYDYFYRKILGYSKPYNNWIYLKFVPKDQINEFRRFKLEEFSKFEELSGLIVPNFFKKEEYYNLYSQHSTRQYKLTLIEQQQLYLMYHSKYFSSYADIANFFCIQSASGISKNIYLYEKHLSQSQNEQQ</sequence>
<dbReference type="GeneID" id="7839790"/>
<dbReference type="AlphaFoldDB" id="I7LWF5"/>
<dbReference type="Proteomes" id="UP000009168">
    <property type="component" value="Unassembled WGS sequence"/>
</dbReference>
<dbReference type="HOGENOM" id="CLU_995651_0_0_1"/>
<evidence type="ECO:0000313" key="2">
    <source>
        <dbReference type="Proteomes" id="UP000009168"/>
    </source>
</evidence>
<dbReference type="RefSeq" id="XP_001021865.2">
    <property type="nucleotide sequence ID" value="XM_001021865.3"/>
</dbReference>
<dbReference type="EMBL" id="GG662564">
    <property type="protein sequence ID" value="EAS01620.2"/>
    <property type="molecule type" value="Genomic_DNA"/>
</dbReference>
<protein>
    <submittedName>
        <fullName evidence="1">Uncharacterized protein</fullName>
    </submittedName>
</protein>
<name>I7LWF5_TETTS</name>
<evidence type="ECO:0000313" key="1">
    <source>
        <dbReference type="EMBL" id="EAS01620.2"/>
    </source>
</evidence>
<accession>I7LWF5</accession>
<dbReference type="KEGG" id="tet:TTHERM_00933090"/>